<evidence type="ECO:0000313" key="3">
    <source>
        <dbReference type="EMBL" id="PAV23424.1"/>
    </source>
</evidence>
<keyword evidence="4" id="KW-1185">Reference proteome</keyword>
<keyword evidence="2" id="KW-0472">Membrane</keyword>
<evidence type="ECO:0000313" key="4">
    <source>
        <dbReference type="Proteomes" id="UP000217199"/>
    </source>
</evidence>
<keyword evidence="2" id="KW-1133">Transmembrane helix</keyword>
<reference evidence="3 4" key="1">
    <citation type="journal article" date="2017" name="Mol. Ecol.">
        <title>Comparative and population genomic landscape of Phellinus noxius: A hypervariable fungus causing root rot in trees.</title>
        <authorList>
            <person name="Chung C.L."/>
            <person name="Lee T.J."/>
            <person name="Akiba M."/>
            <person name="Lee H.H."/>
            <person name="Kuo T.H."/>
            <person name="Liu D."/>
            <person name="Ke H.M."/>
            <person name="Yokoi T."/>
            <person name="Roa M.B."/>
            <person name="Lu M.J."/>
            <person name="Chang Y.Y."/>
            <person name="Ann P.J."/>
            <person name="Tsai J.N."/>
            <person name="Chen C.Y."/>
            <person name="Tzean S.S."/>
            <person name="Ota Y."/>
            <person name="Hattori T."/>
            <person name="Sahashi N."/>
            <person name="Liou R.F."/>
            <person name="Kikuchi T."/>
            <person name="Tsai I.J."/>
        </authorList>
    </citation>
    <scope>NUCLEOTIDE SEQUENCE [LARGE SCALE GENOMIC DNA]</scope>
    <source>
        <strain evidence="3 4">FFPRI411160</strain>
    </source>
</reference>
<dbReference type="EMBL" id="NBII01000001">
    <property type="protein sequence ID" value="PAV23424.1"/>
    <property type="molecule type" value="Genomic_DNA"/>
</dbReference>
<dbReference type="STRING" id="2282107.A0A286UV35"/>
<name>A0A286UV35_9AGAM</name>
<sequence length="487" mass="52378">MLHLWEKIGHRDKPPDQEMFSTRSSFFSSDNMAVILMPGDVPMNLPSRWKPQDQDTSGDPSAFLQPPHAHFFRTMRQLISLLTISVLLPLVAALLSNVTVDDQNGDPTTGLQINYNPPAAWKKGQTCTDCSAVPSPVSDAYMGTWMDASFNPSGTGTNKVPGQIIQASLSFVGVAVYVNAILTTSSTLPNGNTDYTFYIDGDVRGVFQRAPTGEKIYTFNQTVFAITGLNNTLHQLSIEAGHSGKKSLVLLDSVIYTTDDGTSDPSTTSGINASATSSSSESSSKATPVGVIVGAIVAAIVLLGSILALFFYKRRQRKTLTNKANSSGPGSDICPVHRNMAEGEARPYSIGSGLEIERSCICSRNSTTTYPSSVNSPSILHSNTRLETVSSPMLSPSLRVESASESLNSPYSPNRPNVAQQQMRAITELNESTSGSEVLSPPAYDDVGFRPSITSPSTFASRPLPTPDSNISFYAFTRFLYSPNCIL</sequence>
<accession>A0A286UV35</accession>
<protein>
    <submittedName>
        <fullName evidence="3">Uncharacterized protein</fullName>
    </submittedName>
</protein>
<feature type="transmembrane region" description="Helical" evidence="2">
    <location>
        <begin position="289"/>
        <end position="312"/>
    </location>
</feature>
<dbReference type="Proteomes" id="UP000217199">
    <property type="component" value="Unassembled WGS sequence"/>
</dbReference>
<feature type="region of interest" description="Disordered" evidence="1">
    <location>
        <begin position="260"/>
        <end position="285"/>
    </location>
</feature>
<organism evidence="3 4">
    <name type="scientific">Pyrrhoderma noxium</name>
    <dbReference type="NCBI Taxonomy" id="2282107"/>
    <lineage>
        <taxon>Eukaryota</taxon>
        <taxon>Fungi</taxon>
        <taxon>Dikarya</taxon>
        <taxon>Basidiomycota</taxon>
        <taxon>Agaricomycotina</taxon>
        <taxon>Agaricomycetes</taxon>
        <taxon>Hymenochaetales</taxon>
        <taxon>Hymenochaetaceae</taxon>
        <taxon>Pyrrhoderma</taxon>
    </lineage>
</organism>
<keyword evidence="2" id="KW-0812">Transmembrane</keyword>
<evidence type="ECO:0000256" key="1">
    <source>
        <dbReference type="SAM" id="MobiDB-lite"/>
    </source>
</evidence>
<feature type="transmembrane region" description="Helical" evidence="2">
    <location>
        <begin position="78"/>
        <end position="98"/>
    </location>
</feature>
<dbReference type="InParanoid" id="A0A286UV35"/>
<gene>
    <name evidence="3" type="ORF">PNOK_0049200</name>
</gene>
<proteinExistence type="predicted"/>
<comment type="caution">
    <text evidence="3">The sequence shown here is derived from an EMBL/GenBank/DDBJ whole genome shotgun (WGS) entry which is preliminary data.</text>
</comment>
<evidence type="ECO:0000256" key="2">
    <source>
        <dbReference type="SAM" id="Phobius"/>
    </source>
</evidence>
<dbReference type="AlphaFoldDB" id="A0A286UV35"/>
<dbReference type="OrthoDB" id="3245657at2759"/>